<dbReference type="EMBL" id="JACGWM010000001">
    <property type="protein sequence ID" value="KAL0397309.1"/>
    <property type="molecule type" value="Genomic_DNA"/>
</dbReference>
<gene>
    <name evidence="4" type="ORF">Scaly_0179300</name>
</gene>
<comment type="caution">
    <text evidence="4">The sequence shown here is derived from an EMBL/GenBank/DDBJ whole genome shotgun (WGS) entry which is preliminary data.</text>
</comment>
<dbReference type="PROSITE" id="PS00678">
    <property type="entry name" value="WD_REPEATS_1"/>
    <property type="match status" value="1"/>
</dbReference>
<dbReference type="Pfam" id="PF00400">
    <property type="entry name" value="WD40"/>
    <property type="match status" value="5"/>
</dbReference>
<feature type="repeat" description="WD" evidence="3">
    <location>
        <begin position="374"/>
        <end position="415"/>
    </location>
</feature>
<dbReference type="InterPro" id="IPR036322">
    <property type="entry name" value="WD40_repeat_dom_sf"/>
</dbReference>
<dbReference type="PROSITE" id="PS50082">
    <property type="entry name" value="WD_REPEATS_2"/>
    <property type="match status" value="4"/>
</dbReference>
<evidence type="ECO:0000256" key="2">
    <source>
        <dbReference type="ARBA" id="ARBA00022737"/>
    </source>
</evidence>
<proteinExistence type="predicted"/>
<feature type="repeat" description="WD" evidence="3">
    <location>
        <begin position="112"/>
        <end position="153"/>
    </location>
</feature>
<evidence type="ECO:0000256" key="1">
    <source>
        <dbReference type="ARBA" id="ARBA00022574"/>
    </source>
</evidence>
<name>A0AAW2SYW6_9LAMI</name>
<dbReference type="PROSITE" id="PS50294">
    <property type="entry name" value="WD_REPEATS_REGION"/>
    <property type="match status" value="2"/>
</dbReference>
<reference evidence="4" key="1">
    <citation type="submission" date="2020-06" db="EMBL/GenBank/DDBJ databases">
        <authorList>
            <person name="Li T."/>
            <person name="Hu X."/>
            <person name="Zhang T."/>
            <person name="Song X."/>
            <person name="Zhang H."/>
            <person name="Dai N."/>
            <person name="Sheng W."/>
            <person name="Hou X."/>
            <person name="Wei L."/>
        </authorList>
    </citation>
    <scope>NUCLEOTIDE SEQUENCE</scope>
    <source>
        <strain evidence="4">KEN8</strain>
        <tissue evidence="4">Leaf</tissue>
    </source>
</reference>
<evidence type="ECO:0000256" key="3">
    <source>
        <dbReference type="PROSITE-ProRule" id="PRU00221"/>
    </source>
</evidence>
<sequence length="495" mass="53707">MFKSLLMEKSIMQWWDSGSNVGDFDGHSRRALSCAFKPTRPFRIVTCGEDFLVNFYEGPPFKFKLSHRDHSNFVNCVRFSPDGNRFISVSSDKKGILYDAKTGDKIGELSSEDGHKGSIYAVSWSPDSMQVLTVSADKSAKLWDISEDNNGVVKKTLTCPGSGGVDDMLVGCLWQNDHIVTVSLGGTIYLYSARDLDKAPIEFSGHIKNVSSLIVLKSEPKFILSSSYDGVILKWVQEMSISEDLSFGLCMTPTSYSASSDGLEIFSTWRPVWDGDCIDVGNQPKDLGLALLSPDLALVSVDTGVVLLRGSKVVSTIQLGFTVTACSVSPNGTEAIVVVRTENCMYVSMIASADANREAVVWDCASREVKLKNMLFHTARINCLAWSPNSSMVATGSLDTCVIVYEVEKPAAAHRMTVKGAHLGGVYGLAFIDDNTVVSSGEDACIRLWKGSNVSLSDSVDNDYDGLPDTTIVNGTCEDGSGLGVLHLLEDQKLL</sequence>
<dbReference type="GO" id="GO:0030042">
    <property type="term" value="P:actin filament depolymerization"/>
    <property type="evidence" value="ECO:0007669"/>
    <property type="project" value="TreeGrafter"/>
</dbReference>
<keyword evidence="1 3" id="KW-0853">WD repeat</keyword>
<organism evidence="4">
    <name type="scientific">Sesamum calycinum</name>
    <dbReference type="NCBI Taxonomy" id="2727403"/>
    <lineage>
        <taxon>Eukaryota</taxon>
        <taxon>Viridiplantae</taxon>
        <taxon>Streptophyta</taxon>
        <taxon>Embryophyta</taxon>
        <taxon>Tracheophyta</taxon>
        <taxon>Spermatophyta</taxon>
        <taxon>Magnoliopsida</taxon>
        <taxon>eudicotyledons</taxon>
        <taxon>Gunneridae</taxon>
        <taxon>Pentapetalae</taxon>
        <taxon>asterids</taxon>
        <taxon>lamiids</taxon>
        <taxon>Lamiales</taxon>
        <taxon>Pedaliaceae</taxon>
        <taxon>Sesamum</taxon>
    </lineage>
</organism>
<dbReference type="AlphaFoldDB" id="A0AAW2SYW6"/>
<reference evidence="4" key="2">
    <citation type="journal article" date="2024" name="Plant">
        <title>Genomic evolution and insights into agronomic trait innovations of Sesamum species.</title>
        <authorList>
            <person name="Miao H."/>
            <person name="Wang L."/>
            <person name="Qu L."/>
            <person name="Liu H."/>
            <person name="Sun Y."/>
            <person name="Le M."/>
            <person name="Wang Q."/>
            <person name="Wei S."/>
            <person name="Zheng Y."/>
            <person name="Lin W."/>
            <person name="Duan Y."/>
            <person name="Cao H."/>
            <person name="Xiong S."/>
            <person name="Wang X."/>
            <person name="Wei L."/>
            <person name="Li C."/>
            <person name="Ma Q."/>
            <person name="Ju M."/>
            <person name="Zhao R."/>
            <person name="Li G."/>
            <person name="Mu C."/>
            <person name="Tian Q."/>
            <person name="Mei H."/>
            <person name="Zhang T."/>
            <person name="Gao T."/>
            <person name="Zhang H."/>
        </authorList>
    </citation>
    <scope>NUCLEOTIDE SEQUENCE</scope>
    <source>
        <strain evidence="4">KEN8</strain>
    </source>
</reference>
<dbReference type="InterPro" id="IPR015943">
    <property type="entry name" value="WD40/YVTN_repeat-like_dom_sf"/>
</dbReference>
<dbReference type="GO" id="GO:0051015">
    <property type="term" value="F:actin filament binding"/>
    <property type="evidence" value="ECO:0007669"/>
    <property type="project" value="TreeGrafter"/>
</dbReference>
<feature type="repeat" description="WD" evidence="3">
    <location>
        <begin position="419"/>
        <end position="450"/>
    </location>
</feature>
<dbReference type="Gene3D" id="2.130.10.10">
    <property type="entry name" value="YVTN repeat-like/Quinoprotein amine dehydrogenase"/>
    <property type="match status" value="3"/>
</dbReference>
<dbReference type="InterPro" id="IPR019775">
    <property type="entry name" value="WD40_repeat_CS"/>
</dbReference>
<dbReference type="PANTHER" id="PTHR19856">
    <property type="entry name" value="WD-REPEATCONTAINING PROTEIN WDR1"/>
    <property type="match status" value="1"/>
</dbReference>
<dbReference type="InterPro" id="IPR001680">
    <property type="entry name" value="WD40_rpt"/>
</dbReference>
<feature type="repeat" description="WD" evidence="3">
    <location>
        <begin position="67"/>
        <end position="108"/>
    </location>
</feature>
<dbReference type="GO" id="GO:0030864">
    <property type="term" value="C:cortical actin cytoskeleton"/>
    <property type="evidence" value="ECO:0007669"/>
    <property type="project" value="TreeGrafter"/>
</dbReference>
<protein>
    <submittedName>
        <fullName evidence="4">Actin-interacting protein 1-2</fullName>
    </submittedName>
</protein>
<dbReference type="SUPFAM" id="SSF50978">
    <property type="entry name" value="WD40 repeat-like"/>
    <property type="match status" value="1"/>
</dbReference>
<dbReference type="SMART" id="SM00320">
    <property type="entry name" value="WD40"/>
    <property type="match status" value="8"/>
</dbReference>
<dbReference type="PANTHER" id="PTHR19856:SF0">
    <property type="entry name" value="WD REPEAT-CONTAINING PROTEIN 1"/>
    <property type="match status" value="1"/>
</dbReference>
<accession>A0AAW2SYW6</accession>
<keyword evidence="2" id="KW-0677">Repeat</keyword>
<evidence type="ECO:0000313" key="4">
    <source>
        <dbReference type="EMBL" id="KAL0397309.1"/>
    </source>
</evidence>